<keyword evidence="4" id="KW-0862">Zinc</keyword>
<evidence type="ECO:0000256" key="2">
    <source>
        <dbReference type="ARBA" id="ARBA00022723"/>
    </source>
</evidence>
<dbReference type="SUPFAM" id="SSF56281">
    <property type="entry name" value="Metallo-hydrolase/oxidoreductase"/>
    <property type="match status" value="1"/>
</dbReference>
<keyword evidence="3" id="KW-0378">Hydrolase</keyword>
<protein>
    <recommendedName>
        <fullName evidence="5">Metallo-beta-lactamase domain-containing protein</fullName>
    </recommendedName>
</protein>
<dbReference type="InterPro" id="IPR036866">
    <property type="entry name" value="RibonucZ/Hydroxyglut_hydro"/>
</dbReference>
<reference evidence="6 7" key="1">
    <citation type="journal article" date="2015" name="Microbiome">
        <title>Genomic resolution of linkages in carbon, nitrogen, and sulfur cycling among widespread estuary sediment bacteria.</title>
        <authorList>
            <person name="Baker B.J."/>
            <person name="Lazar C.S."/>
            <person name="Teske A.P."/>
            <person name="Dick G.J."/>
        </authorList>
    </citation>
    <scope>NUCLEOTIDE SEQUENCE [LARGE SCALE GENOMIC DNA]</scope>
    <source>
        <strain evidence="6">DG_24</strain>
    </source>
</reference>
<name>A0A0S7WTE4_UNCT6</name>
<dbReference type="AlphaFoldDB" id="A0A0S7WTE4"/>
<dbReference type="GO" id="GO:0016787">
    <property type="term" value="F:hydrolase activity"/>
    <property type="evidence" value="ECO:0007669"/>
    <property type="project" value="UniProtKB-KW"/>
</dbReference>
<evidence type="ECO:0000256" key="4">
    <source>
        <dbReference type="ARBA" id="ARBA00022833"/>
    </source>
</evidence>
<dbReference type="Proteomes" id="UP000052008">
    <property type="component" value="Unassembled WGS sequence"/>
</dbReference>
<sequence length="284" mass="31812">MARVQHLHLGDFSIYFVRDGSFWVDAGSIFGAVPKVLWSKVCPADERNRMELAINPVLIDTEGGWILVDPGIGDKYDEKTRKIYNLDRSLVLDQCLAELGIDRTEIGTVVLTHLHFDHAGACTRVEEEGEVVPSFPNARHIVQRQEWEYARNPNEKTRTAYFEDDFMPLAGHDLVELVDGETEVAVGVRTQFTGGHSGGHQVVLVVSKGQTAVICSDILPTVHHTPLAYATAFDVRPLETLEAKRNIYRHAIGEGWLVIPAHDTKVRAGYLRETEGRFTLEQEV</sequence>
<comment type="similarity">
    <text evidence="1">Belongs to the metallo-beta-lactamase superfamily.</text>
</comment>
<dbReference type="SMART" id="SM00849">
    <property type="entry name" value="Lactamase_B"/>
    <property type="match status" value="1"/>
</dbReference>
<dbReference type="InterPro" id="IPR001279">
    <property type="entry name" value="Metallo-B-lactamas"/>
</dbReference>
<dbReference type="Gene3D" id="3.60.15.10">
    <property type="entry name" value="Ribonuclease Z/Hydroxyacylglutathione hydrolase-like"/>
    <property type="match status" value="1"/>
</dbReference>
<dbReference type="STRING" id="1703770.AMJ39_04680"/>
<evidence type="ECO:0000256" key="3">
    <source>
        <dbReference type="ARBA" id="ARBA00022801"/>
    </source>
</evidence>
<evidence type="ECO:0000313" key="7">
    <source>
        <dbReference type="Proteomes" id="UP000052008"/>
    </source>
</evidence>
<evidence type="ECO:0000313" key="6">
    <source>
        <dbReference type="EMBL" id="KPJ53441.1"/>
    </source>
</evidence>
<gene>
    <name evidence="6" type="ORF">AMJ39_04680</name>
</gene>
<dbReference type="Pfam" id="PF00753">
    <property type="entry name" value="Lactamase_B"/>
    <property type="match status" value="1"/>
</dbReference>
<dbReference type="PANTHER" id="PTHR42978:SF6">
    <property type="entry name" value="QUORUM-QUENCHING LACTONASE YTNP-RELATED"/>
    <property type="match status" value="1"/>
</dbReference>
<feature type="domain" description="Metallo-beta-lactamase" evidence="5">
    <location>
        <begin position="53"/>
        <end position="262"/>
    </location>
</feature>
<dbReference type="InterPro" id="IPR051013">
    <property type="entry name" value="MBL_superfamily_lactonases"/>
</dbReference>
<organism evidence="6 7">
    <name type="scientific">candidate division TA06 bacterium DG_24</name>
    <dbReference type="NCBI Taxonomy" id="1703770"/>
    <lineage>
        <taxon>Bacteria</taxon>
        <taxon>Bacteria division TA06</taxon>
    </lineage>
</organism>
<comment type="caution">
    <text evidence="6">The sequence shown here is derived from an EMBL/GenBank/DDBJ whole genome shotgun (WGS) entry which is preliminary data.</text>
</comment>
<keyword evidence="2" id="KW-0479">Metal-binding</keyword>
<proteinExistence type="inferred from homology"/>
<accession>A0A0S7WTE4</accession>
<evidence type="ECO:0000256" key="1">
    <source>
        <dbReference type="ARBA" id="ARBA00007749"/>
    </source>
</evidence>
<dbReference type="PANTHER" id="PTHR42978">
    <property type="entry name" value="QUORUM-QUENCHING LACTONASE YTNP-RELATED-RELATED"/>
    <property type="match status" value="1"/>
</dbReference>
<evidence type="ECO:0000259" key="5">
    <source>
        <dbReference type="SMART" id="SM00849"/>
    </source>
</evidence>
<dbReference type="GO" id="GO:0046872">
    <property type="term" value="F:metal ion binding"/>
    <property type="evidence" value="ECO:0007669"/>
    <property type="project" value="UniProtKB-KW"/>
</dbReference>
<dbReference type="EMBL" id="LIZS01000019">
    <property type="protein sequence ID" value="KPJ53441.1"/>
    <property type="molecule type" value="Genomic_DNA"/>
</dbReference>